<dbReference type="RefSeq" id="WP_013655504.1">
    <property type="nucleotide sequence ID" value="NC_015275.1"/>
</dbReference>
<evidence type="ECO:0000313" key="2">
    <source>
        <dbReference type="Proteomes" id="UP000008467"/>
    </source>
</evidence>
<dbReference type="AlphaFoldDB" id="F2JLB5"/>
<accession>F2JLB5</accession>
<dbReference type="STRING" id="642492.Clole_0462"/>
<dbReference type="InterPro" id="IPR014287">
    <property type="entry name" value="Nase_Fe-Fe_AnfO"/>
</dbReference>
<dbReference type="Proteomes" id="UP000008467">
    <property type="component" value="Chromosome"/>
</dbReference>
<proteinExistence type="predicted"/>
<evidence type="ECO:0000313" key="1">
    <source>
        <dbReference type="EMBL" id="ADZ82203.1"/>
    </source>
</evidence>
<reference evidence="1 2" key="1">
    <citation type="journal article" date="2011" name="J. Bacteriol.">
        <title>Complete genome sequence of the cellulose-degrading bacterium Cellulosilyticum lentocellum.</title>
        <authorList>
            <consortium name="US DOE Joint Genome Institute"/>
            <person name="Miller D.A."/>
            <person name="Suen G."/>
            <person name="Bruce D."/>
            <person name="Copeland A."/>
            <person name="Cheng J.F."/>
            <person name="Detter C."/>
            <person name="Goodwin L.A."/>
            <person name="Han C.S."/>
            <person name="Hauser L.J."/>
            <person name="Land M.L."/>
            <person name="Lapidus A."/>
            <person name="Lucas S."/>
            <person name="Meincke L."/>
            <person name="Pitluck S."/>
            <person name="Tapia R."/>
            <person name="Teshima H."/>
            <person name="Woyke T."/>
            <person name="Fox B.G."/>
            <person name="Angert E.R."/>
            <person name="Currie C.R."/>
        </authorList>
    </citation>
    <scope>NUCLEOTIDE SEQUENCE [LARGE SCALE GENOMIC DNA]</scope>
    <source>
        <strain evidence="2">ATCC 49066 / DSM 5427 / NCIMB 11756 / RHM5</strain>
    </source>
</reference>
<dbReference type="KEGG" id="cle:Clole_0462"/>
<name>F2JLB5_CELLD</name>
<keyword evidence="2" id="KW-1185">Reference proteome</keyword>
<sequence length="223" mass="25668">MSNKIAVLLNEEKQLASFVDATLIYIYEKACDWQVTQMIETKDLAYKRENDIKNFTLALIEKLKCCKVIVGTLILGVPYYLLIRAGYELCEAPTFSMLLLEQIYEDYYKIPEETSKKQTMELEGEGNNHLMSTEHISRSPIPLDESDNYFIDMIAVQKAYPEMSSKKILLPFFSNAIFRSLKVNCSHVMPWLENYLEQNSLIMSISRGQGIYTLSITHKVCSS</sequence>
<dbReference type="HOGENOM" id="CLU_097520_0_0_9"/>
<dbReference type="EMBL" id="CP002582">
    <property type="protein sequence ID" value="ADZ82203.1"/>
    <property type="molecule type" value="Genomic_DNA"/>
</dbReference>
<organism evidence="1 2">
    <name type="scientific">Cellulosilyticum lentocellum (strain ATCC 49066 / DSM 5427 / NCIMB 11756 / RHM5)</name>
    <name type="common">Clostridium lentocellum</name>
    <dbReference type="NCBI Taxonomy" id="642492"/>
    <lineage>
        <taxon>Bacteria</taxon>
        <taxon>Bacillati</taxon>
        <taxon>Bacillota</taxon>
        <taxon>Clostridia</taxon>
        <taxon>Lachnospirales</taxon>
        <taxon>Cellulosilyticaceae</taxon>
        <taxon>Cellulosilyticum</taxon>
    </lineage>
</organism>
<dbReference type="Pfam" id="PF09582">
    <property type="entry name" value="AnfO_nitrog"/>
    <property type="match status" value="1"/>
</dbReference>
<protein>
    <submittedName>
        <fullName evidence="1">Nitrogenase iron-iron accessory protein AnfO</fullName>
    </submittedName>
</protein>
<dbReference type="eggNOG" id="ENOG5030EXZ">
    <property type="taxonomic scope" value="Bacteria"/>
</dbReference>
<gene>
    <name evidence="1" type="ordered locus">Clole_0462</name>
</gene>